<keyword evidence="9" id="KW-0902">Two-component regulatory system</keyword>
<dbReference type="InterPro" id="IPR050428">
    <property type="entry name" value="TCS_sensor_his_kinase"/>
</dbReference>
<evidence type="ECO:0000256" key="2">
    <source>
        <dbReference type="ARBA" id="ARBA00004236"/>
    </source>
</evidence>
<feature type="transmembrane region" description="Helical" evidence="12">
    <location>
        <begin position="49"/>
        <end position="72"/>
    </location>
</feature>
<dbReference type="Pfam" id="PF02518">
    <property type="entry name" value="HATPase_c"/>
    <property type="match status" value="1"/>
</dbReference>
<evidence type="ECO:0000256" key="7">
    <source>
        <dbReference type="ARBA" id="ARBA00022777"/>
    </source>
</evidence>
<evidence type="ECO:0000313" key="16">
    <source>
        <dbReference type="Proteomes" id="UP001183629"/>
    </source>
</evidence>
<comment type="subcellular location">
    <subcellularLocation>
        <location evidence="2">Cell membrane</location>
    </subcellularLocation>
</comment>
<accession>A0AAE3ZQS0</accession>
<dbReference type="Gene3D" id="6.10.340.10">
    <property type="match status" value="1"/>
</dbReference>
<organism evidence="15 16">
    <name type="scientific">Catenuloplanes niger</name>
    <dbReference type="NCBI Taxonomy" id="587534"/>
    <lineage>
        <taxon>Bacteria</taxon>
        <taxon>Bacillati</taxon>
        <taxon>Actinomycetota</taxon>
        <taxon>Actinomycetes</taxon>
        <taxon>Micromonosporales</taxon>
        <taxon>Micromonosporaceae</taxon>
        <taxon>Catenuloplanes</taxon>
    </lineage>
</organism>
<dbReference type="GO" id="GO:0000155">
    <property type="term" value="F:phosphorelay sensor kinase activity"/>
    <property type="evidence" value="ECO:0007669"/>
    <property type="project" value="InterPro"/>
</dbReference>
<evidence type="ECO:0000256" key="11">
    <source>
        <dbReference type="SAM" id="MobiDB-lite"/>
    </source>
</evidence>
<dbReference type="InterPro" id="IPR004358">
    <property type="entry name" value="Sig_transdc_His_kin-like_C"/>
</dbReference>
<evidence type="ECO:0000313" key="15">
    <source>
        <dbReference type="EMBL" id="MDR7323211.1"/>
    </source>
</evidence>
<feature type="region of interest" description="Disordered" evidence="11">
    <location>
        <begin position="452"/>
        <end position="481"/>
    </location>
</feature>
<dbReference type="Pfam" id="PF00512">
    <property type="entry name" value="HisKA"/>
    <property type="match status" value="1"/>
</dbReference>
<dbReference type="PROSITE" id="PS50885">
    <property type="entry name" value="HAMP"/>
    <property type="match status" value="1"/>
</dbReference>
<dbReference type="CDD" id="cd00075">
    <property type="entry name" value="HATPase"/>
    <property type="match status" value="1"/>
</dbReference>
<dbReference type="Pfam" id="PF00672">
    <property type="entry name" value="HAMP"/>
    <property type="match status" value="1"/>
</dbReference>
<comment type="catalytic activity">
    <reaction evidence="1">
        <text>ATP + protein L-histidine = ADP + protein N-phospho-L-histidine.</text>
        <dbReference type="EC" id="2.7.13.3"/>
    </reaction>
</comment>
<dbReference type="SMART" id="SM00388">
    <property type="entry name" value="HisKA"/>
    <property type="match status" value="1"/>
</dbReference>
<evidence type="ECO:0000259" key="14">
    <source>
        <dbReference type="PROSITE" id="PS50885"/>
    </source>
</evidence>
<dbReference type="SUPFAM" id="SSF55874">
    <property type="entry name" value="ATPase domain of HSP90 chaperone/DNA topoisomerase II/histidine kinase"/>
    <property type="match status" value="1"/>
</dbReference>
<keyword evidence="6 12" id="KW-0812">Transmembrane</keyword>
<dbReference type="EC" id="2.7.13.3" evidence="3"/>
<dbReference type="InterPro" id="IPR036890">
    <property type="entry name" value="HATPase_C_sf"/>
</dbReference>
<dbReference type="InterPro" id="IPR003661">
    <property type="entry name" value="HisK_dim/P_dom"/>
</dbReference>
<dbReference type="InterPro" id="IPR003660">
    <property type="entry name" value="HAMP_dom"/>
</dbReference>
<dbReference type="PANTHER" id="PTHR45436:SF5">
    <property type="entry name" value="SENSOR HISTIDINE KINASE TRCS"/>
    <property type="match status" value="1"/>
</dbReference>
<comment type="caution">
    <text evidence="15">The sequence shown here is derived from an EMBL/GenBank/DDBJ whole genome shotgun (WGS) entry which is preliminary data.</text>
</comment>
<dbReference type="Gene3D" id="3.30.565.10">
    <property type="entry name" value="Histidine kinase-like ATPase, C-terminal domain"/>
    <property type="match status" value="1"/>
</dbReference>
<feature type="region of interest" description="Disordered" evidence="11">
    <location>
        <begin position="101"/>
        <end position="127"/>
    </location>
</feature>
<evidence type="ECO:0000256" key="6">
    <source>
        <dbReference type="ARBA" id="ARBA00022692"/>
    </source>
</evidence>
<dbReference type="CDD" id="cd06225">
    <property type="entry name" value="HAMP"/>
    <property type="match status" value="1"/>
</dbReference>
<dbReference type="Gene3D" id="1.10.287.130">
    <property type="match status" value="1"/>
</dbReference>
<keyword evidence="16" id="KW-1185">Reference proteome</keyword>
<dbReference type="InterPro" id="IPR005467">
    <property type="entry name" value="His_kinase_dom"/>
</dbReference>
<feature type="domain" description="HAMP" evidence="14">
    <location>
        <begin position="242"/>
        <end position="295"/>
    </location>
</feature>
<sequence length="582" mass="61589">MSPSPPGPGPGTPDPSARPRRERPGRAGNGGPSLWRLRRWRHWTLRSRLVLVIASLTAVALLLANLAGVWLLRSYLTDQLDDRLASRIEDPVMMINRICDTSSGSATDPDGTVLPGGPPHRGPGWPGPLAGPEQLLSLYRADGTLLCTDRQTGDAQVEQADVLAQVGKADPATVRMTDGTNWRITVQENSLVVNDTPVTLLTLKGASLEDIDRTADGLLLINLAVELVVLLMLGLVAAVVVRLGLHPLTRMEAMAARISTGDLSHRADDADPHTEPGRLGVALNSMLARIEAEVSARTASEARLRRFVADAGHELRTPLTSIRGFAELYRRGGSPPGPVLDETMSRIESEAARMGLLVEDLLLLAKLDEQRPLQRRPVDMLQIAADTIRDAHARAPGRPIRLAALGPDDDADFEPITVPGDEHRLRQVATNLVNNALVHTPPDAHITIRVGRWTPAGPPETAPAPHSRPGRPQPATPPATAAGFAAPAAAAGFAAPATATGFAVLEVSDTGPGIPADHAERVFERLYRVESSRARGRSGAGGSGLGLSIVAAIVQAHGGHVELITAPGQGATFRVLLPANGP</sequence>
<dbReference type="EMBL" id="JAVDYC010000001">
    <property type="protein sequence ID" value="MDR7323211.1"/>
    <property type="molecule type" value="Genomic_DNA"/>
</dbReference>
<evidence type="ECO:0000256" key="12">
    <source>
        <dbReference type="SAM" id="Phobius"/>
    </source>
</evidence>
<dbReference type="AlphaFoldDB" id="A0AAE3ZQS0"/>
<feature type="region of interest" description="Disordered" evidence="11">
    <location>
        <begin position="1"/>
        <end position="31"/>
    </location>
</feature>
<dbReference type="SMART" id="SM00387">
    <property type="entry name" value="HATPase_c"/>
    <property type="match status" value="1"/>
</dbReference>
<dbReference type="SUPFAM" id="SSF47384">
    <property type="entry name" value="Homodimeric domain of signal transducing histidine kinase"/>
    <property type="match status" value="1"/>
</dbReference>
<evidence type="ECO:0000256" key="3">
    <source>
        <dbReference type="ARBA" id="ARBA00012438"/>
    </source>
</evidence>
<evidence type="ECO:0000259" key="13">
    <source>
        <dbReference type="PROSITE" id="PS50109"/>
    </source>
</evidence>
<dbReference type="PRINTS" id="PR00344">
    <property type="entry name" value="BCTRLSENSOR"/>
</dbReference>
<keyword evidence="8 12" id="KW-1133">Transmembrane helix</keyword>
<evidence type="ECO:0000256" key="10">
    <source>
        <dbReference type="ARBA" id="ARBA00023136"/>
    </source>
</evidence>
<evidence type="ECO:0000256" key="9">
    <source>
        <dbReference type="ARBA" id="ARBA00023012"/>
    </source>
</evidence>
<dbReference type="CDD" id="cd00082">
    <property type="entry name" value="HisKA"/>
    <property type="match status" value="1"/>
</dbReference>
<reference evidence="15 16" key="1">
    <citation type="submission" date="2023-07" db="EMBL/GenBank/DDBJ databases">
        <title>Sequencing the genomes of 1000 actinobacteria strains.</title>
        <authorList>
            <person name="Klenk H.-P."/>
        </authorList>
    </citation>
    <scope>NUCLEOTIDE SEQUENCE [LARGE SCALE GENOMIC DNA]</scope>
    <source>
        <strain evidence="15 16">DSM 44711</strain>
    </source>
</reference>
<dbReference type="FunFam" id="1.10.287.130:FF:000001">
    <property type="entry name" value="Two-component sensor histidine kinase"/>
    <property type="match status" value="1"/>
</dbReference>
<dbReference type="PROSITE" id="PS50109">
    <property type="entry name" value="HIS_KIN"/>
    <property type="match status" value="1"/>
</dbReference>
<evidence type="ECO:0000256" key="5">
    <source>
        <dbReference type="ARBA" id="ARBA00022679"/>
    </source>
</evidence>
<keyword evidence="7 15" id="KW-0418">Kinase</keyword>
<dbReference type="InterPro" id="IPR036097">
    <property type="entry name" value="HisK_dim/P_sf"/>
</dbReference>
<evidence type="ECO:0000256" key="8">
    <source>
        <dbReference type="ARBA" id="ARBA00022989"/>
    </source>
</evidence>
<feature type="compositionally biased region" description="Pro residues" evidence="11">
    <location>
        <begin position="1"/>
        <end position="13"/>
    </location>
</feature>
<gene>
    <name evidence="15" type="ORF">J2S44_003461</name>
</gene>
<dbReference type="SMART" id="SM00304">
    <property type="entry name" value="HAMP"/>
    <property type="match status" value="1"/>
</dbReference>
<evidence type="ECO:0000256" key="1">
    <source>
        <dbReference type="ARBA" id="ARBA00000085"/>
    </source>
</evidence>
<dbReference type="SUPFAM" id="SSF158472">
    <property type="entry name" value="HAMP domain-like"/>
    <property type="match status" value="1"/>
</dbReference>
<feature type="transmembrane region" description="Helical" evidence="12">
    <location>
        <begin position="218"/>
        <end position="241"/>
    </location>
</feature>
<evidence type="ECO:0000256" key="4">
    <source>
        <dbReference type="ARBA" id="ARBA00022553"/>
    </source>
</evidence>
<dbReference type="Proteomes" id="UP001183629">
    <property type="component" value="Unassembled WGS sequence"/>
</dbReference>
<keyword evidence="5 15" id="KW-0808">Transferase</keyword>
<protein>
    <recommendedName>
        <fullName evidence="3">histidine kinase</fullName>
        <ecNumber evidence="3">2.7.13.3</ecNumber>
    </recommendedName>
</protein>
<keyword evidence="10 12" id="KW-0472">Membrane</keyword>
<keyword evidence="4" id="KW-0597">Phosphoprotein</keyword>
<dbReference type="GO" id="GO:0005886">
    <property type="term" value="C:plasma membrane"/>
    <property type="evidence" value="ECO:0007669"/>
    <property type="project" value="UniProtKB-SubCell"/>
</dbReference>
<feature type="domain" description="Histidine kinase" evidence="13">
    <location>
        <begin position="310"/>
        <end position="581"/>
    </location>
</feature>
<dbReference type="PANTHER" id="PTHR45436">
    <property type="entry name" value="SENSOR HISTIDINE KINASE YKOH"/>
    <property type="match status" value="1"/>
</dbReference>
<name>A0AAE3ZQS0_9ACTN</name>
<proteinExistence type="predicted"/>
<dbReference type="InterPro" id="IPR003594">
    <property type="entry name" value="HATPase_dom"/>
</dbReference>